<dbReference type="GO" id="GO:0006508">
    <property type="term" value="P:proteolysis"/>
    <property type="evidence" value="ECO:0007669"/>
    <property type="project" value="UniProtKB-KW"/>
</dbReference>
<sequence>MTLLDHRFGDDGAFWMSYEDFLKVFTDLDRTRIFTPEWTVAQCWAQVHVPWPAQFADQEFKIALKHSSTVAIVLQQVDQRYFSGLEGQYDFRLHFRLRREGETEYFARSKQSILMTRSANIEVDLDAGNWFVSFKVSRVKSGRATRAKYIEAFCKDQSDKFMHIARSYDFAFAKGTGDVDGDEEEPEDEDLDEEGEEEEEEAEEDGEVEEEEETKEAPPEEEDSIAVVGLLVYAKDPELAVRLVEADELVNQLDPDDSSVQSFLNRSANKERFLSSLISSLSMN</sequence>
<dbReference type="PANTHER" id="PTHR10183">
    <property type="entry name" value="CALPAIN"/>
    <property type="match status" value="1"/>
</dbReference>
<reference evidence="7" key="2">
    <citation type="submission" date="2010-04" db="EMBL/GenBank/DDBJ databases">
        <authorList>
            <person name="Buell R."/>
            <person name="Hamilton J."/>
            <person name="Hostetler J."/>
        </authorList>
    </citation>
    <scope>NUCLEOTIDE SEQUENCE [LARGE SCALE GENOMIC DNA]</scope>
    <source>
        <strain evidence="7">DAOM:BR144</strain>
    </source>
</reference>
<protein>
    <submittedName>
        <fullName evidence="6">Uncharacterized protein</fullName>
    </submittedName>
</protein>
<name>K3WE12_GLOUD</name>
<keyword evidence="4" id="KW-0788">Thiol protease</keyword>
<accession>K3WE12</accession>
<keyword evidence="3" id="KW-0378">Hydrolase</keyword>
<comment type="similarity">
    <text evidence="1">Belongs to the peptidase C2 family.</text>
</comment>
<evidence type="ECO:0000313" key="6">
    <source>
        <dbReference type="EnsemblProtists" id="PYU1_T003203"/>
    </source>
</evidence>
<evidence type="ECO:0000256" key="1">
    <source>
        <dbReference type="ARBA" id="ARBA00007623"/>
    </source>
</evidence>
<evidence type="ECO:0000256" key="2">
    <source>
        <dbReference type="ARBA" id="ARBA00022670"/>
    </source>
</evidence>
<feature type="compositionally biased region" description="Acidic residues" evidence="5">
    <location>
        <begin position="179"/>
        <end position="223"/>
    </location>
</feature>
<dbReference type="InParanoid" id="K3WE12"/>
<dbReference type="AlphaFoldDB" id="K3WE12"/>
<organism evidence="6 7">
    <name type="scientific">Globisporangium ultimum (strain ATCC 200006 / CBS 805.95 / DAOM BR144)</name>
    <name type="common">Pythium ultimum</name>
    <dbReference type="NCBI Taxonomy" id="431595"/>
    <lineage>
        <taxon>Eukaryota</taxon>
        <taxon>Sar</taxon>
        <taxon>Stramenopiles</taxon>
        <taxon>Oomycota</taxon>
        <taxon>Peronosporomycetes</taxon>
        <taxon>Pythiales</taxon>
        <taxon>Pythiaceae</taxon>
        <taxon>Globisporangium</taxon>
    </lineage>
</organism>
<evidence type="ECO:0000313" key="7">
    <source>
        <dbReference type="Proteomes" id="UP000019132"/>
    </source>
</evidence>
<evidence type="ECO:0000256" key="3">
    <source>
        <dbReference type="ARBA" id="ARBA00022801"/>
    </source>
</evidence>
<dbReference type="STRING" id="431595.K3WE12"/>
<dbReference type="SUPFAM" id="SSF54001">
    <property type="entry name" value="Cysteine proteinases"/>
    <property type="match status" value="1"/>
</dbReference>
<dbReference type="InterPro" id="IPR022684">
    <property type="entry name" value="Calpain_cysteine_protease"/>
</dbReference>
<dbReference type="GO" id="GO:0004198">
    <property type="term" value="F:calcium-dependent cysteine-type endopeptidase activity"/>
    <property type="evidence" value="ECO:0007669"/>
    <property type="project" value="InterPro"/>
</dbReference>
<dbReference type="EnsemblProtists" id="PYU1_T003203">
    <property type="protein sequence ID" value="PYU1_T003203"/>
    <property type="gene ID" value="PYU1_G003196"/>
</dbReference>
<dbReference type="InterPro" id="IPR038765">
    <property type="entry name" value="Papain-like_cys_pep_sf"/>
</dbReference>
<reference evidence="6" key="3">
    <citation type="submission" date="2015-02" db="UniProtKB">
        <authorList>
            <consortium name="EnsemblProtists"/>
        </authorList>
    </citation>
    <scope>IDENTIFICATION</scope>
    <source>
        <strain evidence="6">DAOM BR144</strain>
    </source>
</reference>
<dbReference type="Gene3D" id="3.90.70.10">
    <property type="entry name" value="Cysteine proteinases"/>
    <property type="match status" value="1"/>
</dbReference>
<dbReference type="Proteomes" id="UP000019132">
    <property type="component" value="Unassembled WGS sequence"/>
</dbReference>
<evidence type="ECO:0000256" key="4">
    <source>
        <dbReference type="ARBA" id="ARBA00022807"/>
    </source>
</evidence>
<dbReference type="HOGENOM" id="CLU_006072_3_0_1"/>
<keyword evidence="2" id="KW-0645">Protease</keyword>
<feature type="region of interest" description="Disordered" evidence="5">
    <location>
        <begin position="175"/>
        <end position="223"/>
    </location>
</feature>
<dbReference type="PANTHER" id="PTHR10183:SF379">
    <property type="entry name" value="CALPAIN-5"/>
    <property type="match status" value="1"/>
</dbReference>
<dbReference type="eggNOG" id="ENOG502SVN8">
    <property type="taxonomic scope" value="Eukaryota"/>
</dbReference>
<reference evidence="7" key="1">
    <citation type="journal article" date="2010" name="Genome Biol.">
        <title>Genome sequence of the necrotrophic plant pathogen Pythium ultimum reveals original pathogenicity mechanisms and effector repertoire.</title>
        <authorList>
            <person name="Levesque C.A."/>
            <person name="Brouwer H."/>
            <person name="Cano L."/>
            <person name="Hamilton J.P."/>
            <person name="Holt C."/>
            <person name="Huitema E."/>
            <person name="Raffaele S."/>
            <person name="Robideau G.P."/>
            <person name="Thines M."/>
            <person name="Win J."/>
            <person name="Zerillo M.M."/>
            <person name="Beakes G.W."/>
            <person name="Boore J.L."/>
            <person name="Busam D."/>
            <person name="Dumas B."/>
            <person name="Ferriera S."/>
            <person name="Fuerstenberg S.I."/>
            <person name="Gachon C.M."/>
            <person name="Gaulin E."/>
            <person name="Govers F."/>
            <person name="Grenville-Briggs L."/>
            <person name="Horner N."/>
            <person name="Hostetler J."/>
            <person name="Jiang R.H."/>
            <person name="Johnson J."/>
            <person name="Krajaejun T."/>
            <person name="Lin H."/>
            <person name="Meijer H.J."/>
            <person name="Moore B."/>
            <person name="Morris P."/>
            <person name="Phuntmart V."/>
            <person name="Puiu D."/>
            <person name="Shetty J."/>
            <person name="Stajich J.E."/>
            <person name="Tripathy S."/>
            <person name="Wawra S."/>
            <person name="van West P."/>
            <person name="Whitty B.R."/>
            <person name="Coutinho P.M."/>
            <person name="Henrissat B."/>
            <person name="Martin F."/>
            <person name="Thomas P.D."/>
            <person name="Tyler B.M."/>
            <person name="De Vries R.P."/>
            <person name="Kamoun S."/>
            <person name="Yandell M."/>
            <person name="Tisserat N."/>
            <person name="Buell C.R."/>
        </authorList>
    </citation>
    <scope>NUCLEOTIDE SEQUENCE</scope>
    <source>
        <strain evidence="7">DAOM:BR144</strain>
    </source>
</reference>
<dbReference type="VEuPathDB" id="FungiDB:PYU1_G003196"/>
<evidence type="ECO:0000256" key="5">
    <source>
        <dbReference type="SAM" id="MobiDB-lite"/>
    </source>
</evidence>
<dbReference type="EMBL" id="GL376603">
    <property type="status" value="NOT_ANNOTATED_CDS"/>
    <property type="molecule type" value="Genomic_DNA"/>
</dbReference>
<proteinExistence type="inferred from homology"/>
<keyword evidence="7" id="KW-1185">Reference proteome</keyword>